<accession>A0A8K0J4L6</accession>
<dbReference type="AlphaFoldDB" id="A0A8K0J4L6"/>
<reference evidence="1" key="1">
    <citation type="journal article" date="2020" name="bioRxiv">
        <title>Whole genome comparisons of ergot fungi reveals the divergence and evolution of species within the genus Claviceps are the result of varying mechanisms driving genome evolution and host range expansion.</title>
        <authorList>
            <person name="Wyka S.A."/>
            <person name="Mondo S.J."/>
            <person name="Liu M."/>
            <person name="Dettman J."/>
            <person name="Nalam V."/>
            <person name="Broders K.D."/>
        </authorList>
    </citation>
    <scope>NUCLEOTIDE SEQUENCE</scope>
    <source>
        <strain evidence="1">CCC 489</strain>
    </source>
</reference>
<keyword evidence="2" id="KW-1185">Reference proteome</keyword>
<evidence type="ECO:0000313" key="2">
    <source>
        <dbReference type="Proteomes" id="UP000811619"/>
    </source>
</evidence>
<feature type="non-terminal residue" evidence="1">
    <location>
        <position position="79"/>
    </location>
</feature>
<sequence>MEAVVVMPSSFTAHVLGVEEASLCSVPPNTLFGESRSSQAVFLGPGFHLADAGFGGSGGDVVPSDKEADAGLTFRTFRA</sequence>
<gene>
    <name evidence="1" type="ORF">E4U42_004717</name>
</gene>
<name>A0A8K0J4L6_9HYPO</name>
<dbReference type="Proteomes" id="UP000811619">
    <property type="component" value="Unassembled WGS sequence"/>
</dbReference>
<protein>
    <submittedName>
        <fullName evidence="1">Uncharacterized protein</fullName>
    </submittedName>
</protein>
<dbReference type="EMBL" id="SRPY01000422">
    <property type="protein sequence ID" value="KAG5924230.1"/>
    <property type="molecule type" value="Genomic_DNA"/>
</dbReference>
<comment type="caution">
    <text evidence="1">The sequence shown here is derived from an EMBL/GenBank/DDBJ whole genome shotgun (WGS) entry which is preliminary data.</text>
</comment>
<evidence type="ECO:0000313" key="1">
    <source>
        <dbReference type="EMBL" id="KAG5924230.1"/>
    </source>
</evidence>
<organism evidence="1 2">
    <name type="scientific">Claviceps africana</name>
    <dbReference type="NCBI Taxonomy" id="83212"/>
    <lineage>
        <taxon>Eukaryota</taxon>
        <taxon>Fungi</taxon>
        <taxon>Dikarya</taxon>
        <taxon>Ascomycota</taxon>
        <taxon>Pezizomycotina</taxon>
        <taxon>Sordariomycetes</taxon>
        <taxon>Hypocreomycetidae</taxon>
        <taxon>Hypocreales</taxon>
        <taxon>Clavicipitaceae</taxon>
        <taxon>Claviceps</taxon>
    </lineage>
</organism>
<proteinExistence type="predicted"/>